<dbReference type="AlphaFoldDB" id="A0A329MKA9"/>
<dbReference type="EMBL" id="QMFB01000009">
    <property type="protein sequence ID" value="RAV20082.1"/>
    <property type="molecule type" value="Genomic_DNA"/>
</dbReference>
<proteinExistence type="predicted"/>
<accession>A0A329MKA9</accession>
<gene>
    <name evidence="1" type="ORF">DQG23_16555</name>
</gene>
<reference evidence="1 2" key="1">
    <citation type="journal article" date="2009" name="Int. J. Syst. Evol. Microbiol.">
        <title>Paenibacillus contaminans sp. nov., isolated from a contaminated laboratory plate.</title>
        <authorList>
            <person name="Chou J.H."/>
            <person name="Lee J.H."/>
            <person name="Lin M.C."/>
            <person name="Chang P.S."/>
            <person name="Arun A.B."/>
            <person name="Young C.C."/>
            <person name="Chen W.M."/>
        </authorList>
    </citation>
    <scope>NUCLEOTIDE SEQUENCE [LARGE SCALE GENOMIC DNA]</scope>
    <source>
        <strain evidence="1 2">CKOBP-6</strain>
    </source>
</reference>
<name>A0A329MKA9_9BACL</name>
<dbReference type="Proteomes" id="UP000250369">
    <property type="component" value="Unassembled WGS sequence"/>
</dbReference>
<dbReference type="RefSeq" id="WP_113031979.1">
    <property type="nucleotide sequence ID" value="NZ_QMFB01000009.1"/>
</dbReference>
<organism evidence="1 2">
    <name type="scientific">Paenibacillus contaminans</name>
    <dbReference type="NCBI Taxonomy" id="450362"/>
    <lineage>
        <taxon>Bacteria</taxon>
        <taxon>Bacillati</taxon>
        <taxon>Bacillota</taxon>
        <taxon>Bacilli</taxon>
        <taxon>Bacillales</taxon>
        <taxon>Paenibacillaceae</taxon>
        <taxon>Paenibacillus</taxon>
    </lineage>
</organism>
<evidence type="ECO:0000313" key="2">
    <source>
        <dbReference type="Proteomes" id="UP000250369"/>
    </source>
</evidence>
<evidence type="ECO:0000313" key="1">
    <source>
        <dbReference type="EMBL" id="RAV20082.1"/>
    </source>
</evidence>
<protein>
    <submittedName>
        <fullName evidence="1">Uncharacterized protein</fullName>
    </submittedName>
</protein>
<keyword evidence="2" id="KW-1185">Reference proteome</keyword>
<sequence>MPEQTRTSNIPDSTPFIRLRSGAFQPEMFGSRFRSVRLQSSAGYVPGLILGRARPSGADKAGREFVDMAKARAIYPADTTIHTGVNAAQAKETFRQAILAD</sequence>
<comment type="caution">
    <text evidence="1">The sequence shown here is derived from an EMBL/GenBank/DDBJ whole genome shotgun (WGS) entry which is preliminary data.</text>
</comment>